<dbReference type="Gene3D" id="3.40.20.10">
    <property type="entry name" value="Severin"/>
    <property type="match status" value="3"/>
</dbReference>
<evidence type="ECO:0000259" key="1">
    <source>
        <dbReference type="PROSITE" id="PS50004"/>
    </source>
</evidence>
<comment type="caution">
    <text evidence="2">The sequence shown here is derived from an EMBL/GenBank/DDBJ whole genome shotgun (WGS) entry which is preliminary data.</text>
</comment>
<name>A0A2P6MZU2_9EUKA</name>
<dbReference type="PANTHER" id="PTHR11977">
    <property type="entry name" value="VILLIN"/>
    <property type="match status" value="1"/>
</dbReference>
<dbReference type="InterPro" id="IPR029006">
    <property type="entry name" value="ADF-H/Gelsolin-like_dom_sf"/>
</dbReference>
<dbReference type="SUPFAM" id="SSF55753">
    <property type="entry name" value="Actin depolymerizing proteins"/>
    <property type="match status" value="3"/>
</dbReference>
<accession>A0A2P6MZU2</accession>
<sequence length="542" mass="60433">MASSYQSMVPEYGGSLDIFRKPMKGHLAVTIIEAHDLYPKDKMSGKSDPYVKVGHGGSKKTKVIKKNLNPFWNETLECESYPIPIGMELRDIGKEMTLKPGHQLKFEVFDHDIIGKNDRMGVARVLTDHILANEKLDRWIALVPRKRKEKARGRIHIKVVFLTRDRPPYPAPPAPPPRYECAEPLFMAPPPAPVVQMDARDVEDEEDEKEIVDNTPPPPPASLQIWRIENNTIAEWPRDSYGTFFSGDSYIVLRTEYVPHPVSYIYTWIGRASTPDEVQAAHAKASELEKAVGGDASSSTQPQGAESSAFLSYFPNNALIYLEGGIDTQWRPEIKTPTVRLLQIKGKKNIRVTQAPLNSKGLNSGDCFILDAGMEIWQWNGKQCNPAERRKAGDILRGFINERTGKPTTHIMDEGDDDATFWAHLGGKGPVSTAAESGADDDVAETHAGKLFRLSDDHGHLQLSLVATGPSNNHTLLEAKDVFLFDAGVEIFVWIGKEASADEKKNAVPWANQYARDNQKAVPITRLLQGGESYYFKQAFSF</sequence>
<dbReference type="OrthoDB" id="6375767at2759"/>
<dbReference type="InterPro" id="IPR007123">
    <property type="entry name" value="Gelsolin-like_dom"/>
</dbReference>
<dbReference type="GO" id="GO:0008154">
    <property type="term" value="P:actin polymerization or depolymerization"/>
    <property type="evidence" value="ECO:0007669"/>
    <property type="project" value="TreeGrafter"/>
</dbReference>
<dbReference type="Pfam" id="PF00626">
    <property type="entry name" value="Gelsolin"/>
    <property type="match status" value="3"/>
</dbReference>
<dbReference type="Gene3D" id="2.60.40.150">
    <property type="entry name" value="C2 domain"/>
    <property type="match status" value="1"/>
</dbReference>
<dbReference type="InterPro" id="IPR035892">
    <property type="entry name" value="C2_domain_sf"/>
</dbReference>
<dbReference type="GO" id="GO:0051015">
    <property type="term" value="F:actin filament binding"/>
    <property type="evidence" value="ECO:0007669"/>
    <property type="project" value="InterPro"/>
</dbReference>
<keyword evidence="3" id="KW-1185">Reference proteome</keyword>
<dbReference type="CDD" id="cd00030">
    <property type="entry name" value="C2"/>
    <property type="match status" value="1"/>
</dbReference>
<dbReference type="SUPFAM" id="SSF49562">
    <property type="entry name" value="C2 domain (Calcium/lipid-binding domain, CaLB)"/>
    <property type="match status" value="1"/>
</dbReference>
<dbReference type="STRING" id="1890364.A0A2P6MZU2"/>
<dbReference type="EMBL" id="MDYQ01000274">
    <property type="protein sequence ID" value="PRP77217.1"/>
    <property type="molecule type" value="Genomic_DNA"/>
</dbReference>
<gene>
    <name evidence="2" type="ORF">PROFUN_15769</name>
</gene>
<evidence type="ECO:0000313" key="3">
    <source>
        <dbReference type="Proteomes" id="UP000241769"/>
    </source>
</evidence>
<dbReference type="PANTHER" id="PTHR11977:SF130">
    <property type="entry name" value="SEVERIN"/>
    <property type="match status" value="1"/>
</dbReference>
<dbReference type="PRINTS" id="PR00597">
    <property type="entry name" value="GELSOLIN"/>
</dbReference>
<dbReference type="PROSITE" id="PS50004">
    <property type="entry name" value="C2"/>
    <property type="match status" value="1"/>
</dbReference>
<dbReference type="CDD" id="cd11289">
    <property type="entry name" value="gelsolin_S2_like"/>
    <property type="match status" value="1"/>
</dbReference>
<dbReference type="SMART" id="SM00239">
    <property type="entry name" value="C2"/>
    <property type="match status" value="1"/>
</dbReference>
<feature type="domain" description="C2" evidence="1">
    <location>
        <begin position="8"/>
        <end position="140"/>
    </location>
</feature>
<organism evidence="2 3">
    <name type="scientific">Planoprotostelium fungivorum</name>
    <dbReference type="NCBI Taxonomy" id="1890364"/>
    <lineage>
        <taxon>Eukaryota</taxon>
        <taxon>Amoebozoa</taxon>
        <taxon>Evosea</taxon>
        <taxon>Variosea</taxon>
        <taxon>Cavosteliida</taxon>
        <taxon>Cavosteliaceae</taxon>
        <taxon>Planoprotostelium</taxon>
    </lineage>
</organism>
<dbReference type="InterPro" id="IPR007122">
    <property type="entry name" value="Villin/Gelsolin"/>
</dbReference>
<dbReference type="SMART" id="SM00262">
    <property type="entry name" value="GEL"/>
    <property type="match status" value="3"/>
</dbReference>
<dbReference type="AlphaFoldDB" id="A0A2P6MZU2"/>
<proteinExistence type="predicted"/>
<protein>
    <recommendedName>
        <fullName evidence="1">C2 domain-containing protein</fullName>
    </recommendedName>
</protein>
<dbReference type="Pfam" id="PF00168">
    <property type="entry name" value="C2"/>
    <property type="match status" value="1"/>
</dbReference>
<dbReference type="InterPro" id="IPR000008">
    <property type="entry name" value="C2_dom"/>
</dbReference>
<reference evidence="2 3" key="1">
    <citation type="journal article" date="2018" name="Genome Biol. Evol.">
        <title>Multiple Roots of Fruiting Body Formation in Amoebozoa.</title>
        <authorList>
            <person name="Hillmann F."/>
            <person name="Forbes G."/>
            <person name="Novohradska S."/>
            <person name="Ferling I."/>
            <person name="Riege K."/>
            <person name="Groth M."/>
            <person name="Westermann M."/>
            <person name="Marz M."/>
            <person name="Spaller T."/>
            <person name="Winckler T."/>
            <person name="Schaap P."/>
            <person name="Glockner G."/>
        </authorList>
    </citation>
    <scope>NUCLEOTIDE SEQUENCE [LARGE SCALE GENOMIC DNA]</scope>
    <source>
        <strain evidence="2 3">Jena</strain>
    </source>
</reference>
<dbReference type="GO" id="GO:0015629">
    <property type="term" value="C:actin cytoskeleton"/>
    <property type="evidence" value="ECO:0007669"/>
    <property type="project" value="TreeGrafter"/>
</dbReference>
<dbReference type="GO" id="GO:0005737">
    <property type="term" value="C:cytoplasm"/>
    <property type="evidence" value="ECO:0007669"/>
    <property type="project" value="TreeGrafter"/>
</dbReference>
<dbReference type="InParanoid" id="A0A2P6MZU2"/>
<dbReference type="CDD" id="cd11292">
    <property type="entry name" value="gelsolin_S3_like"/>
    <property type="match status" value="1"/>
</dbReference>
<dbReference type="Proteomes" id="UP000241769">
    <property type="component" value="Unassembled WGS sequence"/>
</dbReference>
<evidence type="ECO:0000313" key="2">
    <source>
        <dbReference type="EMBL" id="PRP77217.1"/>
    </source>
</evidence>